<proteinExistence type="predicted"/>
<gene>
    <name evidence="1" type="ORF">AMECASPLE_039577</name>
</gene>
<organism evidence="1 2">
    <name type="scientific">Ameca splendens</name>
    <dbReference type="NCBI Taxonomy" id="208324"/>
    <lineage>
        <taxon>Eukaryota</taxon>
        <taxon>Metazoa</taxon>
        <taxon>Chordata</taxon>
        <taxon>Craniata</taxon>
        <taxon>Vertebrata</taxon>
        <taxon>Euteleostomi</taxon>
        <taxon>Actinopterygii</taxon>
        <taxon>Neopterygii</taxon>
        <taxon>Teleostei</taxon>
        <taxon>Neoteleostei</taxon>
        <taxon>Acanthomorphata</taxon>
        <taxon>Ovalentaria</taxon>
        <taxon>Atherinomorphae</taxon>
        <taxon>Cyprinodontiformes</taxon>
        <taxon>Goodeidae</taxon>
        <taxon>Ameca</taxon>
    </lineage>
</organism>
<dbReference type="Proteomes" id="UP001469553">
    <property type="component" value="Unassembled WGS sequence"/>
</dbReference>
<accession>A0ABV0Y976</accession>
<name>A0ABV0Y976_9TELE</name>
<keyword evidence="2" id="KW-1185">Reference proteome</keyword>
<reference evidence="1 2" key="1">
    <citation type="submission" date="2021-06" db="EMBL/GenBank/DDBJ databases">
        <authorList>
            <person name="Palmer J.M."/>
        </authorList>
    </citation>
    <scope>NUCLEOTIDE SEQUENCE [LARGE SCALE GENOMIC DNA]</scope>
    <source>
        <strain evidence="1 2">AS_MEX2019</strain>
        <tissue evidence="1">Muscle</tissue>
    </source>
</reference>
<evidence type="ECO:0000313" key="2">
    <source>
        <dbReference type="Proteomes" id="UP001469553"/>
    </source>
</evidence>
<dbReference type="EMBL" id="JAHRIP010027373">
    <property type="protein sequence ID" value="MEQ2290071.1"/>
    <property type="molecule type" value="Genomic_DNA"/>
</dbReference>
<evidence type="ECO:0000313" key="1">
    <source>
        <dbReference type="EMBL" id="MEQ2290071.1"/>
    </source>
</evidence>
<protein>
    <submittedName>
        <fullName evidence="1">Uncharacterized protein</fullName>
    </submittedName>
</protein>
<comment type="caution">
    <text evidence="1">The sequence shown here is derived from an EMBL/GenBank/DDBJ whole genome shotgun (WGS) entry which is preliminary data.</text>
</comment>
<sequence length="124" mass="13681">MVRPGPAQSRLELRPGDTGTACGIRACPVVCFGFTVACPPAEVELVELVERLDRSCKPTKRDRPHPLPRGGEPRNHVCNSHAGKWRAEDVCFEPSRLTDTWNIAPSAGFCYRSSFYLIATNTIP</sequence>